<dbReference type="InterPro" id="IPR011761">
    <property type="entry name" value="ATP-grasp"/>
</dbReference>
<accession>A0A0H3WVU8</accession>
<keyword evidence="12" id="KW-0573">Peptidoglycan synthesis</keyword>
<protein>
    <recommendedName>
        <fullName evidence="6">D-alanine--D-alanine ligase</fullName>
        <ecNumber evidence="6">6.3.2.4</ecNumber>
    </recommendedName>
</protein>
<dbReference type="Proteomes" id="UP000035651">
    <property type="component" value="Chromosome"/>
</dbReference>
<comment type="function">
    <text evidence="3">Cell wall formation.</text>
</comment>
<evidence type="ECO:0000256" key="8">
    <source>
        <dbReference type="ARBA" id="ARBA00022598"/>
    </source>
</evidence>
<keyword evidence="18" id="KW-1185">Reference proteome</keyword>
<dbReference type="GO" id="GO:0005737">
    <property type="term" value="C:cytoplasm"/>
    <property type="evidence" value="ECO:0007669"/>
    <property type="project" value="UniProtKB-SubCell"/>
</dbReference>
<evidence type="ECO:0000256" key="9">
    <source>
        <dbReference type="ARBA" id="ARBA00022741"/>
    </source>
</evidence>
<proteinExistence type="inferred from homology"/>
<evidence type="ECO:0000256" key="13">
    <source>
        <dbReference type="ARBA" id="ARBA00023211"/>
    </source>
</evidence>
<gene>
    <name evidence="17" type="ORF">AB870_22880</name>
</gene>
<dbReference type="PATRIC" id="fig|656179.3.peg.4886"/>
<evidence type="ECO:0000313" key="17">
    <source>
        <dbReference type="EMBL" id="AKM32334.1"/>
    </source>
</evidence>
<comment type="cofactor">
    <cofactor evidence="1">
        <name>Mn(2+)</name>
        <dbReference type="ChEBI" id="CHEBI:29035"/>
    </cofactor>
</comment>
<dbReference type="PROSITE" id="PS50975">
    <property type="entry name" value="ATP_GRASP"/>
    <property type="match status" value="1"/>
</dbReference>
<evidence type="ECO:0000256" key="4">
    <source>
        <dbReference type="ARBA" id="ARBA00004496"/>
    </source>
</evidence>
<dbReference type="GO" id="GO:0005524">
    <property type="term" value="F:ATP binding"/>
    <property type="evidence" value="ECO:0007669"/>
    <property type="project" value="UniProtKB-UniRule"/>
</dbReference>
<evidence type="ECO:0000256" key="6">
    <source>
        <dbReference type="ARBA" id="ARBA00012216"/>
    </source>
</evidence>
<evidence type="ECO:0000256" key="14">
    <source>
        <dbReference type="ARBA" id="ARBA00047614"/>
    </source>
</evidence>
<evidence type="ECO:0000256" key="10">
    <source>
        <dbReference type="ARBA" id="ARBA00022840"/>
    </source>
</evidence>
<evidence type="ECO:0000259" key="16">
    <source>
        <dbReference type="PROSITE" id="PS50975"/>
    </source>
</evidence>
<dbReference type="EMBL" id="CP011807">
    <property type="protein sequence ID" value="AKM32334.1"/>
    <property type="molecule type" value="Genomic_DNA"/>
</dbReference>
<evidence type="ECO:0000313" key="18">
    <source>
        <dbReference type="Proteomes" id="UP000035651"/>
    </source>
</evidence>
<evidence type="ECO:0000256" key="12">
    <source>
        <dbReference type="ARBA" id="ARBA00022984"/>
    </source>
</evidence>
<sequence>MEVAGNDDFPIFLAAQYIHGKDLSVGIVEIERQPVVLPLLETKHDDQFYSYEVKSGKSPHLHICPAEVSDSVEIEIKNQALAIYQELGCRGFARVDFILSNEKPWFLEVNTIPGLSRNGNLSQMGAAFGWTYEDMIFHLISTIDDSFKYKP</sequence>
<dbReference type="EC" id="6.3.2.4" evidence="6"/>
<dbReference type="GO" id="GO:0009252">
    <property type="term" value="P:peptidoglycan biosynthetic process"/>
    <property type="evidence" value="ECO:0007669"/>
    <property type="project" value="UniProtKB-KW"/>
</dbReference>
<comment type="catalytic activity">
    <reaction evidence="14">
        <text>2 D-alanine + ATP = D-alanyl-D-alanine + ADP + phosphate + H(+)</text>
        <dbReference type="Rhea" id="RHEA:11224"/>
        <dbReference type="ChEBI" id="CHEBI:15378"/>
        <dbReference type="ChEBI" id="CHEBI:30616"/>
        <dbReference type="ChEBI" id="CHEBI:43474"/>
        <dbReference type="ChEBI" id="CHEBI:57416"/>
        <dbReference type="ChEBI" id="CHEBI:57822"/>
        <dbReference type="ChEBI" id="CHEBI:456216"/>
        <dbReference type="EC" id="6.3.2.4"/>
    </reaction>
</comment>
<evidence type="ECO:0000256" key="11">
    <source>
        <dbReference type="ARBA" id="ARBA00022960"/>
    </source>
</evidence>
<evidence type="ECO:0000256" key="3">
    <source>
        <dbReference type="ARBA" id="ARBA00003921"/>
    </source>
</evidence>
<name>A0A0H3WVU8_9BURK</name>
<keyword evidence="13" id="KW-0464">Manganese</keyword>
<dbReference type="InterPro" id="IPR011095">
    <property type="entry name" value="Dala_Dala_lig_C"/>
</dbReference>
<reference evidence="17" key="1">
    <citation type="submission" date="2016-06" db="EMBL/GenBank/DDBJ databases">
        <title>Complete Genome Sequence of Pandoraea faecigallinarum DSM-23572.</title>
        <authorList>
            <person name="Yong D."/>
            <person name="Ee R."/>
            <person name="Lim Y.-L."/>
            <person name="Yin W.-F."/>
            <person name="Chan K.-G."/>
        </authorList>
    </citation>
    <scope>NUCLEOTIDE SEQUENCE</scope>
    <source>
        <strain evidence="17">DSM 23572</strain>
    </source>
</reference>
<feature type="domain" description="ATP-grasp" evidence="16">
    <location>
        <begin position="65"/>
        <end position="141"/>
    </location>
</feature>
<keyword evidence="11" id="KW-0133">Cell shape</keyword>
<evidence type="ECO:0000256" key="5">
    <source>
        <dbReference type="ARBA" id="ARBA00010871"/>
    </source>
</evidence>
<dbReference type="KEGG" id="pfg:AB870_22880"/>
<dbReference type="AlphaFoldDB" id="A0A0H3WVU8"/>
<dbReference type="STRING" id="656179.AB870_22880"/>
<evidence type="ECO:0000256" key="1">
    <source>
        <dbReference type="ARBA" id="ARBA00001936"/>
    </source>
</evidence>
<keyword evidence="7" id="KW-0963">Cytoplasm</keyword>
<evidence type="ECO:0000256" key="2">
    <source>
        <dbReference type="ARBA" id="ARBA00001946"/>
    </source>
</evidence>
<evidence type="ECO:0000256" key="15">
    <source>
        <dbReference type="PROSITE-ProRule" id="PRU00409"/>
    </source>
</evidence>
<dbReference type="PANTHER" id="PTHR23132:SF23">
    <property type="entry name" value="D-ALANINE--D-ALANINE LIGASE B"/>
    <property type="match status" value="1"/>
</dbReference>
<keyword evidence="8" id="KW-0436">Ligase</keyword>
<dbReference type="GO" id="GO:0008360">
    <property type="term" value="P:regulation of cell shape"/>
    <property type="evidence" value="ECO:0007669"/>
    <property type="project" value="UniProtKB-KW"/>
</dbReference>
<comment type="subcellular location">
    <subcellularLocation>
        <location evidence="4">Cytoplasm</location>
    </subcellularLocation>
</comment>
<dbReference type="GO" id="GO:0046872">
    <property type="term" value="F:metal ion binding"/>
    <property type="evidence" value="ECO:0007669"/>
    <property type="project" value="InterPro"/>
</dbReference>
<dbReference type="Gene3D" id="3.30.470.20">
    <property type="entry name" value="ATP-grasp fold, B domain"/>
    <property type="match status" value="1"/>
</dbReference>
<dbReference type="InterPro" id="IPR000291">
    <property type="entry name" value="D-Ala_lig_Van_CS"/>
</dbReference>
<keyword evidence="9 15" id="KW-0547">Nucleotide-binding</keyword>
<organism evidence="17 18">
    <name type="scientific">Pandoraea faecigallinarum</name>
    <dbReference type="NCBI Taxonomy" id="656179"/>
    <lineage>
        <taxon>Bacteria</taxon>
        <taxon>Pseudomonadati</taxon>
        <taxon>Pseudomonadota</taxon>
        <taxon>Betaproteobacteria</taxon>
        <taxon>Burkholderiales</taxon>
        <taxon>Burkholderiaceae</taxon>
        <taxon>Pandoraea</taxon>
    </lineage>
</organism>
<comment type="cofactor">
    <cofactor evidence="2">
        <name>Mg(2+)</name>
        <dbReference type="ChEBI" id="CHEBI:18420"/>
    </cofactor>
</comment>
<keyword evidence="10 15" id="KW-0067">ATP-binding</keyword>
<dbReference type="PANTHER" id="PTHR23132">
    <property type="entry name" value="D-ALANINE--D-ALANINE LIGASE"/>
    <property type="match status" value="1"/>
</dbReference>
<dbReference type="SUPFAM" id="SSF56059">
    <property type="entry name" value="Glutathione synthetase ATP-binding domain-like"/>
    <property type="match status" value="1"/>
</dbReference>
<evidence type="ECO:0000256" key="7">
    <source>
        <dbReference type="ARBA" id="ARBA00022490"/>
    </source>
</evidence>
<dbReference type="PROSITE" id="PS00844">
    <property type="entry name" value="DALA_DALA_LIGASE_2"/>
    <property type="match status" value="1"/>
</dbReference>
<dbReference type="Pfam" id="PF07478">
    <property type="entry name" value="Dala_Dala_lig_C"/>
    <property type="match status" value="1"/>
</dbReference>
<comment type="similarity">
    <text evidence="5">Belongs to the D-alanine--D-alanine ligase family.</text>
</comment>
<dbReference type="GO" id="GO:0008716">
    <property type="term" value="F:D-alanine-D-alanine ligase activity"/>
    <property type="evidence" value="ECO:0007669"/>
    <property type="project" value="UniProtKB-EC"/>
</dbReference>